<accession>A0ABP7G567</accession>
<proteinExistence type="predicted"/>
<protein>
    <submittedName>
        <fullName evidence="2">Uncharacterized protein</fullName>
    </submittedName>
</protein>
<reference evidence="3" key="1">
    <citation type="journal article" date="2019" name="Int. J. Syst. Evol. Microbiol.">
        <title>The Global Catalogue of Microorganisms (GCM) 10K type strain sequencing project: providing services to taxonomists for standard genome sequencing and annotation.</title>
        <authorList>
            <consortium name="The Broad Institute Genomics Platform"/>
            <consortium name="The Broad Institute Genome Sequencing Center for Infectious Disease"/>
            <person name="Wu L."/>
            <person name="Ma J."/>
        </authorList>
    </citation>
    <scope>NUCLEOTIDE SEQUENCE [LARGE SCALE GENOMIC DNA]</scope>
    <source>
        <strain evidence="3">JCM 16950</strain>
    </source>
</reference>
<evidence type="ECO:0000313" key="2">
    <source>
        <dbReference type="EMBL" id="GAA3754799.1"/>
    </source>
</evidence>
<dbReference type="EMBL" id="BAABAF010000001">
    <property type="protein sequence ID" value="GAA3754799.1"/>
    <property type="molecule type" value="Genomic_DNA"/>
</dbReference>
<dbReference type="Proteomes" id="UP001500540">
    <property type="component" value="Unassembled WGS sequence"/>
</dbReference>
<name>A0ABP7G567_9MICO</name>
<gene>
    <name evidence="2" type="ORF">GCM10022240_04800</name>
</gene>
<feature type="region of interest" description="Disordered" evidence="1">
    <location>
        <begin position="45"/>
        <end position="92"/>
    </location>
</feature>
<sequence length="92" mass="10314">MTDTVSAGISVTTQMAKALITTRMMKRIGQLWHGRAWKRLDAAECAPGHGQNSSDIDAGTRQTRDFRPDERGSEEFRPRRSCHARTLVDSEP</sequence>
<organism evidence="2 3">
    <name type="scientific">Microbacterium kribbense</name>
    <dbReference type="NCBI Taxonomy" id="433645"/>
    <lineage>
        <taxon>Bacteria</taxon>
        <taxon>Bacillati</taxon>
        <taxon>Actinomycetota</taxon>
        <taxon>Actinomycetes</taxon>
        <taxon>Micrococcales</taxon>
        <taxon>Microbacteriaceae</taxon>
        <taxon>Microbacterium</taxon>
    </lineage>
</organism>
<keyword evidence="3" id="KW-1185">Reference proteome</keyword>
<evidence type="ECO:0000256" key="1">
    <source>
        <dbReference type="SAM" id="MobiDB-lite"/>
    </source>
</evidence>
<evidence type="ECO:0000313" key="3">
    <source>
        <dbReference type="Proteomes" id="UP001500540"/>
    </source>
</evidence>
<comment type="caution">
    <text evidence="2">The sequence shown here is derived from an EMBL/GenBank/DDBJ whole genome shotgun (WGS) entry which is preliminary data.</text>
</comment>
<feature type="compositionally biased region" description="Basic and acidic residues" evidence="1">
    <location>
        <begin position="62"/>
        <end position="78"/>
    </location>
</feature>